<comment type="caution">
    <text evidence="3">The sequence shown here is derived from an EMBL/GenBank/DDBJ whole genome shotgun (WGS) entry which is preliminary data.</text>
</comment>
<protein>
    <recommendedName>
        <fullName evidence="2">Deoxyribonuclease NucA/NucB domain-containing protein</fullName>
    </recommendedName>
</protein>
<dbReference type="InterPro" id="IPR029476">
    <property type="entry name" value="DNase_NucA_NucB"/>
</dbReference>
<dbReference type="EMBL" id="JAJVDC020000300">
    <property type="protein sequence ID" value="KAL1615675.1"/>
    <property type="molecule type" value="Genomic_DNA"/>
</dbReference>
<feature type="signal peptide" evidence="1">
    <location>
        <begin position="1"/>
        <end position="17"/>
    </location>
</feature>
<accession>A0ABR3SAT5</accession>
<reference evidence="3 4" key="1">
    <citation type="submission" date="2024-02" db="EMBL/GenBank/DDBJ databases">
        <title>De novo assembly and annotation of 12 fungi associated with fruit tree decline syndrome in Ontario, Canada.</title>
        <authorList>
            <person name="Sulman M."/>
            <person name="Ellouze W."/>
            <person name="Ilyukhin E."/>
        </authorList>
    </citation>
    <scope>NUCLEOTIDE SEQUENCE [LARGE SCALE GENOMIC DNA]</scope>
    <source>
        <strain evidence="3 4">M1-105</strain>
    </source>
</reference>
<proteinExistence type="predicted"/>
<evidence type="ECO:0000256" key="1">
    <source>
        <dbReference type="SAM" id="SignalP"/>
    </source>
</evidence>
<sequence>MRFESLAILASVALVQGADFDWDCTNSLATCNNACYAVNHGLASGVLTYDANKANRDPRRTASGCNKTPCTNTNYKQWGNSCDEYPFASSHEGGAGAILRCVDSTENSSEGGQLGNFYGKINDGDQFNVWVKNYKGATFCEQTGAANDGSEFRLVNGAFQNAKVRRNMGFMDAAPRGTPRQLREFEDEDGVKHLLLNTNANATVIGTKVFDGKKWATISKEVSRG</sequence>
<feature type="domain" description="Deoxyribonuclease NucA/NucB" evidence="2">
    <location>
        <begin position="34"/>
        <end position="129"/>
    </location>
</feature>
<keyword evidence="4" id="KW-1185">Reference proteome</keyword>
<dbReference type="Pfam" id="PF14040">
    <property type="entry name" value="DNase_NucA_NucB"/>
    <property type="match status" value="1"/>
</dbReference>
<name>A0ABR3SAT5_9PEZI</name>
<evidence type="ECO:0000313" key="4">
    <source>
        <dbReference type="Proteomes" id="UP001521116"/>
    </source>
</evidence>
<dbReference type="Proteomes" id="UP001521116">
    <property type="component" value="Unassembled WGS sequence"/>
</dbReference>
<evidence type="ECO:0000259" key="2">
    <source>
        <dbReference type="Pfam" id="PF14040"/>
    </source>
</evidence>
<organism evidence="3 4">
    <name type="scientific">Neofusicoccum ribis</name>
    <dbReference type="NCBI Taxonomy" id="45134"/>
    <lineage>
        <taxon>Eukaryota</taxon>
        <taxon>Fungi</taxon>
        <taxon>Dikarya</taxon>
        <taxon>Ascomycota</taxon>
        <taxon>Pezizomycotina</taxon>
        <taxon>Dothideomycetes</taxon>
        <taxon>Dothideomycetes incertae sedis</taxon>
        <taxon>Botryosphaeriales</taxon>
        <taxon>Botryosphaeriaceae</taxon>
        <taxon>Neofusicoccum</taxon>
    </lineage>
</organism>
<evidence type="ECO:0000313" key="3">
    <source>
        <dbReference type="EMBL" id="KAL1615675.1"/>
    </source>
</evidence>
<keyword evidence="1" id="KW-0732">Signal</keyword>
<gene>
    <name evidence="3" type="ORF">SLS56_011726</name>
</gene>
<feature type="chain" id="PRO_5047247547" description="Deoxyribonuclease NucA/NucB domain-containing protein" evidence="1">
    <location>
        <begin position="18"/>
        <end position="225"/>
    </location>
</feature>